<dbReference type="Pfam" id="PF00400">
    <property type="entry name" value="WD40"/>
    <property type="match status" value="2"/>
</dbReference>
<comment type="caution">
    <text evidence="3">The sequence shown here is derived from an EMBL/GenBank/DDBJ whole genome shotgun (WGS) entry which is preliminary data.</text>
</comment>
<sequence length="721" mass="80844">MALQPTRDDEVDSLARVLMNKMTPAVLSKLRRCFKKNNERSKAQDIDKRVEEVMRAAAAEEGIEFAETAPPPQDTLWLDENGFVSSLDNIFGHHKYTTHAHKLFQLLDHFSTGKVWWRQLINRLVAVGAKKTSTRAEVWTSLSEQDVKRLEHCKRETLVKLVSVEREQSFCYVAVSRGGRVGVYSGDMQLLYSYEMFYHRSGLHGRVKNRWITDAIYLPDAQFLVMSASDRSLTMYDAATLSHTPLYCITGLPNIPTCLAYSASSPICDTSELAFGTDRGDITIIRFLQPKVQLLHTKTPDAINYYFWMELPVPPQSSYCSIARWRRVHSRSVKRVAFSRGGVILVSCSHDATASVRIRHVPGKMDDYVFKVTRGVTCFHIVSALHLVATGGCDGAVRLWQPCARAPYATLVAPTSPAILDIAIVAAHELVIAYCNNCSVHIWDLYEECLLQTIKVRFPFLGVLGKKVEFGPYCIHPGPVRKEEDEEEPTIDEPIVMSRRASSVYQGSTGGLMLQYDNQNDWDKKGLEDEPEYRRYNRCELLLSCCDFVCTLRLAGSIGTVVPPPADTLCARRPSAWDLPDYPATSPSSSTPRPRPSPMPTQQLLSPSTAEFPLTDLDTLLENAGLQGILEKDFVLMQGLKNDLNRKLAEMEANKQVMTNAVSAGAPYLALKTFDPSQVEPVDEMIDEYKRVMRLFPTSSVMGTPTGSEKSTPRNSKNHRS</sequence>
<evidence type="ECO:0000313" key="3">
    <source>
        <dbReference type="EMBL" id="KAJ8708265.1"/>
    </source>
</evidence>
<keyword evidence="4" id="KW-1185">Reference proteome</keyword>
<evidence type="ECO:0000256" key="1">
    <source>
        <dbReference type="ARBA" id="ARBA00022737"/>
    </source>
</evidence>
<dbReference type="PANTHER" id="PTHR44324">
    <property type="entry name" value="WD40 REPEAT DOMAIN 95"/>
    <property type="match status" value="1"/>
</dbReference>
<accession>A0AAD7YAI3</accession>
<dbReference type="SMART" id="SM00320">
    <property type="entry name" value="WD40"/>
    <property type="match status" value="4"/>
</dbReference>
<dbReference type="SUPFAM" id="SSF50978">
    <property type="entry name" value="WD40 repeat-like"/>
    <property type="match status" value="1"/>
</dbReference>
<reference evidence="3" key="1">
    <citation type="submission" date="2023-03" db="EMBL/GenBank/DDBJ databases">
        <title>Chromosome-level genomes of two armyworms, Mythimna separata and Mythimna loreyi, provide insights into the biosynthesis and reception of sex pheromones.</title>
        <authorList>
            <person name="Zhao H."/>
        </authorList>
    </citation>
    <scope>NUCLEOTIDE SEQUENCE</scope>
    <source>
        <strain evidence="3">BeijingLab</strain>
        <tissue evidence="3">Pupa</tissue>
    </source>
</reference>
<dbReference type="EMBL" id="JARGEI010000026">
    <property type="protein sequence ID" value="KAJ8708265.1"/>
    <property type="molecule type" value="Genomic_DNA"/>
</dbReference>
<dbReference type="Proteomes" id="UP001231518">
    <property type="component" value="Chromosome 25"/>
</dbReference>
<gene>
    <name evidence="3" type="ORF">PYW07_010390</name>
</gene>
<dbReference type="InterPro" id="IPR001680">
    <property type="entry name" value="WD40_rpt"/>
</dbReference>
<feature type="region of interest" description="Disordered" evidence="2">
    <location>
        <begin position="580"/>
        <end position="605"/>
    </location>
</feature>
<evidence type="ECO:0000256" key="2">
    <source>
        <dbReference type="SAM" id="MobiDB-lite"/>
    </source>
</evidence>
<dbReference type="InterPro" id="IPR051242">
    <property type="entry name" value="WD-EF-hand_domain"/>
</dbReference>
<evidence type="ECO:0000313" key="4">
    <source>
        <dbReference type="Proteomes" id="UP001231518"/>
    </source>
</evidence>
<dbReference type="InterPro" id="IPR015943">
    <property type="entry name" value="WD40/YVTN_repeat-like_dom_sf"/>
</dbReference>
<dbReference type="Gene3D" id="2.130.10.10">
    <property type="entry name" value="YVTN repeat-like/Quinoprotein amine dehydrogenase"/>
    <property type="match status" value="2"/>
</dbReference>
<organism evidence="3 4">
    <name type="scientific">Mythimna separata</name>
    <name type="common">Oriental armyworm</name>
    <name type="synonym">Pseudaletia separata</name>
    <dbReference type="NCBI Taxonomy" id="271217"/>
    <lineage>
        <taxon>Eukaryota</taxon>
        <taxon>Metazoa</taxon>
        <taxon>Ecdysozoa</taxon>
        <taxon>Arthropoda</taxon>
        <taxon>Hexapoda</taxon>
        <taxon>Insecta</taxon>
        <taxon>Pterygota</taxon>
        <taxon>Neoptera</taxon>
        <taxon>Endopterygota</taxon>
        <taxon>Lepidoptera</taxon>
        <taxon>Glossata</taxon>
        <taxon>Ditrysia</taxon>
        <taxon>Noctuoidea</taxon>
        <taxon>Noctuidae</taxon>
        <taxon>Noctuinae</taxon>
        <taxon>Hadenini</taxon>
        <taxon>Mythimna</taxon>
    </lineage>
</organism>
<dbReference type="PANTHER" id="PTHR44324:SF3">
    <property type="entry name" value="WD REPEAT-CONTAINING PROTEIN 49-LIKE"/>
    <property type="match status" value="1"/>
</dbReference>
<proteinExistence type="predicted"/>
<dbReference type="InterPro" id="IPR036322">
    <property type="entry name" value="WD40_repeat_dom_sf"/>
</dbReference>
<feature type="compositionally biased region" description="Polar residues" evidence="2">
    <location>
        <begin position="699"/>
        <end position="715"/>
    </location>
</feature>
<feature type="region of interest" description="Disordered" evidence="2">
    <location>
        <begin position="699"/>
        <end position="721"/>
    </location>
</feature>
<dbReference type="AlphaFoldDB" id="A0AAD7YAI3"/>
<protein>
    <submittedName>
        <fullName evidence="3">Uncharacterized protein</fullName>
    </submittedName>
</protein>
<name>A0AAD7YAI3_MYTSE</name>
<keyword evidence="1" id="KW-0677">Repeat</keyword>